<dbReference type="SUPFAM" id="SSF51197">
    <property type="entry name" value="Clavaminate synthase-like"/>
    <property type="match status" value="1"/>
</dbReference>
<protein>
    <submittedName>
        <fullName evidence="1">Phytanoyl-CoA dioxygenase family protein</fullName>
    </submittedName>
</protein>
<dbReference type="Pfam" id="PF05721">
    <property type="entry name" value="PhyH"/>
    <property type="match status" value="1"/>
</dbReference>
<evidence type="ECO:0000313" key="2">
    <source>
        <dbReference type="Proteomes" id="UP001232063"/>
    </source>
</evidence>
<sequence length="274" mass="31823">MKFAFSIDGTPYSYDLEGDFFWGKDSILFREEGNLIEKSTWKDRGYEILSFMDISLGKTLQHEVKRIIQSIFAELEIELPVTFKIEDYHQYIDTQELHQKVIQKTRWLTRSDFQIDWNALCQKASDFLQQPVNFNNPLLKDEIIILRISRPRSLDINPLHRDGYLDLWENVINLWLPIAGCNEHSSLPVLPGSHLWNEKDILRTGNKGASINGLTYHVPGIVKANYPLDMIRPNPQPGEALVFTPYLIHGSALNLNLNQTRFSLELRLSDQRKK</sequence>
<accession>A0AAE3UJD6</accession>
<dbReference type="AlphaFoldDB" id="A0AAE3UJD6"/>
<proteinExistence type="predicted"/>
<keyword evidence="1" id="KW-0223">Dioxygenase</keyword>
<dbReference type="Proteomes" id="UP001232063">
    <property type="component" value="Unassembled WGS sequence"/>
</dbReference>
<dbReference type="Gene3D" id="2.60.120.620">
    <property type="entry name" value="q2cbj1_9rhob like domain"/>
    <property type="match status" value="1"/>
</dbReference>
<comment type="caution">
    <text evidence="1">The sequence shown here is derived from an EMBL/GenBank/DDBJ whole genome shotgun (WGS) entry which is preliminary data.</text>
</comment>
<dbReference type="InterPro" id="IPR008775">
    <property type="entry name" value="Phytyl_CoA_dOase-like"/>
</dbReference>
<reference evidence="1" key="1">
    <citation type="submission" date="2023-05" db="EMBL/GenBank/DDBJ databases">
        <authorList>
            <person name="Zhang X."/>
        </authorList>
    </citation>
    <scope>NUCLEOTIDE SEQUENCE</scope>
    <source>
        <strain evidence="1">BD1B2-1</strain>
    </source>
</reference>
<dbReference type="GO" id="GO:0016706">
    <property type="term" value="F:2-oxoglutarate-dependent dioxygenase activity"/>
    <property type="evidence" value="ECO:0007669"/>
    <property type="project" value="UniProtKB-ARBA"/>
</dbReference>
<name>A0AAE3UJD6_9BACT</name>
<gene>
    <name evidence="1" type="ORF">QNI22_38960</name>
</gene>
<dbReference type="RefSeq" id="WP_314519810.1">
    <property type="nucleotide sequence ID" value="NZ_JASJOU010000026.1"/>
</dbReference>
<keyword evidence="2" id="KW-1185">Reference proteome</keyword>
<evidence type="ECO:0000313" key="1">
    <source>
        <dbReference type="EMBL" id="MDJ1506686.1"/>
    </source>
</evidence>
<organism evidence="1 2">
    <name type="scientific">Xanthocytophaga agilis</name>
    <dbReference type="NCBI Taxonomy" id="3048010"/>
    <lineage>
        <taxon>Bacteria</taxon>
        <taxon>Pseudomonadati</taxon>
        <taxon>Bacteroidota</taxon>
        <taxon>Cytophagia</taxon>
        <taxon>Cytophagales</taxon>
        <taxon>Rhodocytophagaceae</taxon>
        <taxon>Xanthocytophaga</taxon>
    </lineage>
</organism>
<dbReference type="EMBL" id="JASJOU010000026">
    <property type="protein sequence ID" value="MDJ1506686.1"/>
    <property type="molecule type" value="Genomic_DNA"/>
</dbReference>
<keyword evidence="1" id="KW-0560">Oxidoreductase</keyword>